<evidence type="ECO:0000313" key="3">
    <source>
        <dbReference type="Proteomes" id="UP001558613"/>
    </source>
</evidence>
<dbReference type="EMBL" id="JAYMGO010000006">
    <property type="protein sequence ID" value="KAL1272243.1"/>
    <property type="molecule type" value="Genomic_DNA"/>
</dbReference>
<feature type="compositionally biased region" description="Basic residues" evidence="1">
    <location>
        <begin position="1"/>
        <end position="11"/>
    </location>
</feature>
<name>A0ABR3N600_9TELE</name>
<evidence type="ECO:0000313" key="2">
    <source>
        <dbReference type="EMBL" id="KAL1272243.1"/>
    </source>
</evidence>
<reference evidence="2 3" key="1">
    <citation type="submission" date="2023-09" db="EMBL/GenBank/DDBJ databases">
        <authorList>
            <person name="Wang M."/>
        </authorList>
    </citation>
    <scope>NUCLEOTIDE SEQUENCE [LARGE SCALE GENOMIC DNA]</scope>
    <source>
        <strain evidence="2">GT-2023</strain>
        <tissue evidence="2">Liver</tissue>
    </source>
</reference>
<organism evidence="2 3">
    <name type="scientific">Cirrhinus molitorella</name>
    <name type="common">mud carp</name>
    <dbReference type="NCBI Taxonomy" id="172907"/>
    <lineage>
        <taxon>Eukaryota</taxon>
        <taxon>Metazoa</taxon>
        <taxon>Chordata</taxon>
        <taxon>Craniata</taxon>
        <taxon>Vertebrata</taxon>
        <taxon>Euteleostomi</taxon>
        <taxon>Actinopterygii</taxon>
        <taxon>Neopterygii</taxon>
        <taxon>Teleostei</taxon>
        <taxon>Ostariophysi</taxon>
        <taxon>Cypriniformes</taxon>
        <taxon>Cyprinidae</taxon>
        <taxon>Labeoninae</taxon>
        <taxon>Labeonini</taxon>
        <taxon>Cirrhinus</taxon>
    </lineage>
</organism>
<accession>A0ABR3N600</accession>
<sequence>MIRMQRVKTSCKARPSLKPESRAGDSKECFCESLSRGCVVSVSAAEVQRDAAGIRRHTRLAPRRSDWPAFDRGRGVCWLSHQHRWSACQLIF</sequence>
<proteinExistence type="predicted"/>
<comment type="caution">
    <text evidence="2">The sequence shown here is derived from an EMBL/GenBank/DDBJ whole genome shotgun (WGS) entry which is preliminary data.</text>
</comment>
<protein>
    <submittedName>
        <fullName evidence="2">Uncharacterized protein</fullName>
    </submittedName>
</protein>
<feature type="region of interest" description="Disordered" evidence="1">
    <location>
        <begin position="1"/>
        <end position="25"/>
    </location>
</feature>
<gene>
    <name evidence="2" type="ORF">QQF64_028105</name>
</gene>
<dbReference type="Proteomes" id="UP001558613">
    <property type="component" value="Unassembled WGS sequence"/>
</dbReference>
<keyword evidence="3" id="KW-1185">Reference proteome</keyword>
<evidence type="ECO:0000256" key="1">
    <source>
        <dbReference type="SAM" id="MobiDB-lite"/>
    </source>
</evidence>